<feature type="transmembrane region" description="Helical" evidence="1">
    <location>
        <begin position="202"/>
        <end position="224"/>
    </location>
</feature>
<accession>A0ABP6UUZ4</accession>
<evidence type="ECO:0000313" key="2">
    <source>
        <dbReference type="EMBL" id="GAA3518732.1"/>
    </source>
</evidence>
<name>A0ABP6UUZ4_9FLAO</name>
<evidence type="ECO:0000256" key="1">
    <source>
        <dbReference type="SAM" id="Phobius"/>
    </source>
</evidence>
<feature type="transmembrane region" description="Helical" evidence="1">
    <location>
        <begin position="12"/>
        <end position="33"/>
    </location>
</feature>
<keyword evidence="1" id="KW-0812">Transmembrane</keyword>
<organism evidence="2 3">
    <name type="scientific">Aquimarina addita</name>
    <dbReference type="NCBI Taxonomy" id="870485"/>
    <lineage>
        <taxon>Bacteria</taxon>
        <taxon>Pseudomonadati</taxon>
        <taxon>Bacteroidota</taxon>
        <taxon>Flavobacteriia</taxon>
        <taxon>Flavobacteriales</taxon>
        <taxon>Flavobacteriaceae</taxon>
        <taxon>Aquimarina</taxon>
    </lineage>
</organism>
<evidence type="ECO:0000313" key="3">
    <source>
        <dbReference type="Proteomes" id="UP001500459"/>
    </source>
</evidence>
<dbReference type="RefSeq" id="WP_344929819.1">
    <property type="nucleotide sequence ID" value="NZ_BAABCW010000020.1"/>
</dbReference>
<evidence type="ECO:0008006" key="4">
    <source>
        <dbReference type="Google" id="ProtNLM"/>
    </source>
</evidence>
<feature type="transmembrane region" description="Helical" evidence="1">
    <location>
        <begin position="45"/>
        <end position="66"/>
    </location>
</feature>
<keyword evidence="1" id="KW-0472">Membrane</keyword>
<sequence length="229" mass="27276">MKKYSKFNATTRGGFVISLFFTIPGFFFILLAVFSDDIQFKLEVFMLFLPSIVYILYVFLINKFFYEAQVSKKLKLLEKYELIVDEMISDTVKIGRLSTFGSTTSTIEEYYFIFYNKEYDKFIRVSLLGVAPKYKDVILKSWENLPITIFIDPKELNNPKKGKSKKKVDRHTLRTFRFYRGSYHLENNYEYSISEYFDSKNIFLGILFMYSFMIVCVYLFGFLVKTYLH</sequence>
<reference evidence="3" key="1">
    <citation type="journal article" date="2019" name="Int. J. Syst. Evol. Microbiol.">
        <title>The Global Catalogue of Microorganisms (GCM) 10K type strain sequencing project: providing services to taxonomists for standard genome sequencing and annotation.</title>
        <authorList>
            <consortium name="The Broad Institute Genomics Platform"/>
            <consortium name="The Broad Institute Genome Sequencing Center for Infectious Disease"/>
            <person name="Wu L."/>
            <person name="Ma J."/>
        </authorList>
    </citation>
    <scope>NUCLEOTIDE SEQUENCE [LARGE SCALE GENOMIC DNA]</scope>
    <source>
        <strain evidence="3">JCM 17106</strain>
    </source>
</reference>
<comment type="caution">
    <text evidence="2">The sequence shown here is derived from an EMBL/GenBank/DDBJ whole genome shotgun (WGS) entry which is preliminary data.</text>
</comment>
<keyword evidence="3" id="KW-1185">Reference proteome</keyword>
<protein>
    <recommendedName>
        <fullName evidence="4">PH domain-containing protein</fullName>
    </recommendedName>
</protein>
<proteinExistence type="predicted"/>
<keyword evidence="1" id="KW-1133">Transmembrane helix</keyword>
<dbReference type="EMBL" id="BAABCW010000020">
    <property type="protein sequence ID" value="GAA3518732.1"/>
    <property type="molecule type" value="Genomic_DNA"/>
</dbReference>
<dbReference type="Proteomes" id="UP001500459">
    <property type="component" value="Unassembled WGS sequence"/>
</dbReference>
<gene>
    <name evidence="2" type="ORF">GCM10022393_36050</name>
</gene>